<evidence type="ECO:0000313" key="2">
    <source>
        <dbReference type="Proteomes" id="UP001062846"/>
    </source>
</evidence>
<accession>A0ACC0NF35</accession>
<organism evidence="1 2">
    <name type="scientific">Rhododendron molle</name>
    <name type="common">Chinese azalea</name>
    <name type="synonym">Azalea mollis</name>
    <dbReference type="NCBI Taxonomy" id="49168"/>
    <lineage>
        <taxon>Eukaryota</taxon>
        <taxon>Viridiplantae</taxon>
        <taxon>Streptophyta</taxon>
        <taxon>Embryophyta</taxon>
        <taxon>Tracheophyta</taxon>
        <taxon>Spermatophyta</taxon>
        <taxon>Magnoliopsida</taxon>
        <taxon>eudicotyledons</taxon>
        <taxon>Gunneridae</taxon>
        <taxon>Pentapetalae</taxon>
        <taxon>asterids</taxon>
        <taxon>Ericales</taxon>
        <taxon>Ericaceae</taxon>
        <taxon>Ericoideae</taxon>
        <taxon>Rhodoreae</taxon>
        <taxon>Rhododendron</taxon>
    </lineage>
</organism>
<reference evidence="1" key="1">
    <citation type="submission" date="2022-02" db="EMBL/GenBank/DDBJ databases">
        <title>Plant Genome Project.</title>
        <authorList>
            <person name="Zhang R.-G."/>
        </authorList>
    </citation>
    <scope>NUCLEOTIDE SEQUENCE</scope>
    <source>
        <strain evidence="1">AT1</strain>
    </source>
</reference>
<keyword evidence="2" id="KW-1185">Reference proteome</keyword>
<evidence type="ECO:0000313" key="1">
    <source>
        <dbReference type="EMBL" id="KAI8551509.1"/>
    </source>
</evidence>
<sequence>MLMVKVGTVFSFLRYQGPMSETYSSFGRVAGDGISVARDGVSVAGDDVWLPEKRETEGFRSSEMELRSPEIELKSPEMWREFDFLRLFGWMISSSSAQIRPKFPSCSLSKMAMSRQDLPDECWEIIFNKLHQQHHSLLESPSLSCKRFLSITNTLRTSLKIFTDPALIPLSALFSRFPNLNSIYLRFFRCGDLNRLVTDIATSDLNLETLDFTGTDGLPLESWRLLGSRMKNIRVLICWNLQTLRDIELVVIADSMPCLEDLDISYPLNDFGPVPELQGRSLGEVGVTDSGIEVVSSKLKGLRKINVSGNEFLTDKSLIALSTNCVYLTDIVVLDCLLVTSDGIKFVMRNSTNLILLSVDGFGFGSLDDCSIHCARNISTLEIHDSVVPDGYLHLLAKAGIPLKSFTLSHCMTLTCSGISSVLNKYSSLKSLSLDGIDVLTDEKMSDLSQFLSALVTICLDLCNNITELTFFKLAKNCPLLEDISMMGTNLGGGDEATDIVKNPRIKSLNLENNPNLSDECLAKLASVCPSLEVLLVSSCKGITEKGIADFLKSCSKVRSLQIDECGGIKNIGNGFELSKLDFLGATRSGIDDDGLMVIGNRCRGLLNLELEGCLGVTTVGLKEIFTNCEKLRKINLTGCLNVRTETVDWMVFSRPSLREIILSYTSLPSESQRKLFLRHGCLVLSE</sequence>
<name>A0ACC0NF35_RHOML</name>
<comment type="caution">
    <text evidence="1">The sequence shown here is derived from an EMBL/GenBank/DDBJ whole genome shotgun (WGS) entry which is preliminary data.</text>
</comment>
<dbReference type="EMBL" id="CM046393">
    <property type="protein sequence ID" value="KAI8551509.1"/>
    <property type="molecule type" value="Genomic_DNA"/>
</dbReference>
<protein>
    <submittedName>
        <fullName evidence="1">Uncharacterized protein</fullName>
    </submittedName>
</protein>
<gene>
    <name evidence="1" type="ORF">RHMOL_Rhmol06G0192400</name>
</gene>
<proteinExistence type="predicted"/>
<dbReference type="Proteomes" id="UP001062846">
    <property type="component" value="Chromosome 6"/>
</dbReference>